<dbReference type="AlphaFoldDB" id="A0A9Q1DRR2"/>
<sequence length="244" mass="27920">MANESPYDNRNIVEKYIYHKLLKKGYVWELQEAGENDSPNNGLADSSPSNSQVLTRRIQAATDGENVSPFPNRLPQPDPHAALHRVLREAGNEIERMYLRDFAEMSDQLHFTPSTAQRKFTAVVEELFSDGVNWGRIVAFFEFGGTMCVESVNREMTSQVDNIAHWMAEYLNGPLQIWIQENGGWLAGSGCSRGPEWLSLFAPDSSPFHCSFEWVWEWVWMPPRFSAVKWCVGRVLACVEARWM</sequence>
<keyword evidence="14" id="KW-0472">Membrane</keyword>
<keyword evidence="20" id="KW-1185">Reference proteome</keyword>
<dbReference type="InterPro" id="IPR020717">
    <property type="entry name" value="Bcl2_BH1_motif_CS"/>
</dbReference>
<dbReference type="GO" id="GO:0031965">
    <property type="term" value="C:nuclear membrane"/>
    <property type="evidence" value="ECO:0007669"/>
    <property type="project" value="UniProtKB-SubCell"/>
</dbReference>
<dbReference type="InterPro" id="IPR002475">
    <property type="entry name" value="Bcl2-like"/>
</dbReference>
<evidence type="ECO:0000256" key="13">
    <source>
        <dbReference type="ARBA" id="ARBA00023128"/>
    </source>
</evidence>
<dbReference type="OrthoDB" id="6021377at2759"/>
<dbReference type="PANTHER" id="PTHR11256:SF11">
    <property type="entry name" value="APOPTOSIS REGULATOR BCL-2"/>
    <property type="match status" value="1"/>
</dbReference>
<dbReference type="PROSITE" id="PS50062">
    <property type="entry name" value="BCL2_FAMILY"/>
    <property type="match status" value="1"/>
</dbReference>
<dbReference type="GO" id="GO:0051400">
    <property type="term" value="F:BH domain binding"/>
    <property type="evidence" value="ECO:0007669"/>
    <property type="project" value="TreeGrafter"/>
</dbReference>
<evidence type="ECO:0000259" key="18">
    <source>
        <dbReference type="PROSITE" id="PS50063"/>
    </source>
</evidence>
<feature type="compositionally biased region" description="Polar residues" evidence="17">
    <location>
        <begin position="37"/>
        <end position="54"/>
    </location>
</feature>
<evidence type="ECO:0000256" key="16">
    <source>
        <dbReference type="PROSITE-ProRule" id="PRU00025"/>
    </source>
</evidence>
<dbReference type="PROSITE" id="PS50063">
    <property type="entry name" value="BH4_2"/>
    <property type="match status" value="1"/>
</dbReference>
<reference evidence="19" key="1">
    <citation type="journal article" date="2023" name="Science">
        <title>Genome structures resolve the early diversification of teleost fishes.</title>
        <authorList>
            <person name="Parey E."/>
            <person name="Louis A."/>
            <person name="Montfort J."/>
            <person name="Bouchez O."/>
            <person name="Roques C."/>
            <person name="Iampietro C."/>
            <person name="Lluch J."/>
            <person name="Castinel A."/>
            <person name="Donnadieu C."/>
            <person name="Desvignes T."/>
            <person name="Floi Bucao C."/>
            <person name="Jouanno E."/>
            <person name="Wen M."/>
            <person name="Mejri S."/>
            <person name="Dirks R."/>
            <person name="Jansen H."/>
            <person name="Henkel C."/>
            <person name="Chen W.J."/>
            <person name="Zahm M."/>
            <person name="Cabau C."/>
            <person name="Klopp C."/>
            <person name="Thompson A.W."/>
            <person name="Robinson-Rechavi M."/>
            <person name="Braasch I."/>
            <person name="Lecointre G."/>
            <person name="Bobe J."/>
            <person name="Postlethwait J.H."/>
            <person name="Berthelot C."/>
            <person name="Roest Crollius H."/>
            <person name="Guiguen Y."/>
        </authorList>
    </citation>
    <scope>NUCLEOTIDE SEQUENCE</scope>
    <source>
        <strain evidence="19">Concon-B</strain>
    </source>
</reference>
<evidence type="ECO:0000256" key="14">
    <source>
        <dbReference type="ARBA" id="ARBA00023136"/>
    </source>
</evidence>
<keyword evidence="7" id="KW-0963">Cytoplasm</keyword>
<evidence type="ECO:0000313" key="20">
    <source>
        <dbReference type="Proteomes" id="UP001152803"/>
    </source>
</evidence>
<comment type="similarity">
    <text evidence="5">Belongs to the Bcl-2 family.</text>
</comment>
<dbReference type="Pfam" id="PF02180">
    <property type="entry name" value="BH4"/>
    <property type="match status" value="1"/>
</dbReference>
<evidence type="ECO:0000313" key="19">
    <source>
        <dbReference type="EMBL" id="KAJ8279255.1"/>
    </source>
</evidence>
<protein>
    <recommendedName>
        <fullName evidence="6">Apoptosis regulator Bcl-2</fullName>
    </recommendedName>
</protein>
<dbReference type="InterPro" id="IPR036834">
    <property type="entry name" value="Bcl-2-like_sf"/>
</dbReference>
<dbReference type="GO" id="GO:0042981">
    <property type="term" value="P:regulation of apoptotic process"/>
    <property type="evidence" value="ECO:0007669"/>
    <property type="project" value="InterPro"/>
</dbReference>
<dbReference type="SMART" id="SM00337">
    <property type="entry name" value="BCL"/>
    <property type="match status" value="1"/>
</dbReference>
<evidence type="ECO:0000256" key="10">
    <source>
        <dbReference type="ARBA" id="ARBA00022787"/>
    </source>
</evidence>
<evidence type="ECO:0000256" key="2">
    <source>
        <dbReference type="ARBA" id="ARBA00004496"/>
    </source>
</evidence>
<feature type="short sequence motif" description="BH4" evidence="16">
    <location>
        <begin position="9"/>
        <end position="28"/>
    </location>
</feature>
<dbReference type="InterPro" id="IPR026298">
    <property type="entry name" value="Bcl-2_fam"/>
</dbReference>
<evidence type="ECO:0000256" key="7">
    <source>
        <dbReference type="ARBA" id="ARBA00022490"/>
    </source>
</evidence>
<keyword evidence="15" id="KW-0539">Nucleus</keyword>
<keyword evidence="10" id="KW-1000">Mitochondrion outer membrane</keyword>
<dbReference type="GO" id="GO:0001836">
    <property type="term" value="P:release of cytochrome c from mitochondria"/>
    <property type="evidence" value="ECO:0007669"/>
    <property type="project" value="TreeGrafter"/>
</dbReference>
<dbReference type="PRINTS" id="PR01864">
    <property type="entry name" value="APOPREGBCLX"/>
</dbReference>
<dbReference type="GO" id="GO:0005741">
    <property type="term" value="C:mitochondrial outer membrane"/>
    <property type="evidence" value="ECO:0007669"/>
    <property type="project" value="UniProtKB-SubCell"/>
</dbReference>
<comment type="caution">
    <text evidence="19">The sequence shown here is derived from an EMBL/GenBank/DDBJ whole genome shotgun (WGS) entry which is preliminary data.</text>
</comment>
<dbReference type="PROSITE" id="PS01080">
    <property type="entry name" value="BH1"/>
    <property type="match status" value="1"/>
</dbReference>
<evidence type="ECO:0000256" key="4">
    <source>
        <dbReference type="ARBA" id="ARBA00004590"/>
    </source>
</evidence>
<proteinExistence type="inferred from homology"/>
<gene>
    <name evidence="19" type="ORF">COCON_G00063210</name>
</gene>
<accession>A0A9Q1DRR2</accession>
<evidence type="ECO:0000256" key="11">
    <source>
        <dbReference type="ARBA" id="ARBA00022824"/>
    </source>
</evidence>
<name>A0A9Q1DRR2_CONCO</name>
<dbReference type="InterPro" id="IPR046371">
    <property type="entry name" value="Bcl-2_BH1-3"/>
</dbReference>
<dbReference type="SUPFAM" id="SSF56854">
    <property type="entry name" value="Bcl-2 inhibitors of programmed cell death"/>
    <property type="match status" value="1"/>
</dbReference>
<feature type="domain" description="Apoptosis regulator Bcl-2 family BH4" evidence="18">
    <location>
        <begin position="9"/>
        <end position="28"/>
    </location>
</feature>
<dbReference type="CDD" id="cd06845">
    <property type="entry name" value="Bcl-2_like"/>
    <property type="match status" value="1"/>
</dbReference>
<feature type="region of interest" description="Disordered" evidence="17">
    <location>
        <begin position="35"/>
        <end position="54"/>
    </location>
</feature>
<evidence type="ECO:0000256" key="3">
    <source>
        <dbReference type="ARBA" id="ARBA00004572"/>
    </source>
</evidence>
<dbReference type="PANTHER" id="PTHR11256">
    <property type="entry name" value="BCL-2 RELATED"/>
    <property type="match status" value="1"/>
</dbReference>
<keyword evidence="8" id="KW-0812">Transmembrane</keyword>
<evidence type="ECO:0000256" key="6">
    <source>
        <dbReference type="ARBA" id="ARBA00018573"/>
    </source>
</evidence>
<keyword evidence="11" id="KW-0256">Endoplasmic reticulum</keyword>
<dbReference type="Gene3D" id="1.10.437.10">
    <property type="entry name" value="Blc2-like"/>
    <property type="match status" value="1"/>
</dbReference>
<dbReference type="Pfam" id="PF00452">
    <property type="entry name" value="Bcl-2"/>
    <property type="match status" value="1"/>
</dbReference>
<dbReference type="InterPro" id="IPR003093">
    <property type="entry name" value="Bcl2_BH4"/>
</dbReference>
<keyword evidence="13" id="KW-0496">Mitochondrion</keyword>
<comment type="subcellular location">
    <subcellularLocation>
        <location evidence="2">Cytoplasm</location>
    </subcellularLocation>
    <subcellularLocation>
        <location evidence="1">Endoplasmic reticulum membrane</location>
        <topology evidence="1">Single-pass membrane protein</topology>
    </subcellularLocation>
    <subcellularLocation>
        <location evidence="3">Mitochondrion outer membrane</location>
        <topology evidence="3">Single-pass membrane protein</topology>
    </subcellularLocation>
    <subcellularLocation>
        <location evidence="4">Nucleus membrane</location>
        <topology evidence="4">Single-pass membrane protein</topology>
    </subcellularLocation>
</comment>
<dbReference type="InterPro" id="IPR013279">
    <property type="entry name" value="Apop_reg_BclX"/>
</dbReference>
<evidence type="ECO:0000256" key="5">
    <source>
        <dbReference type="ARBA" id="ARBA00009458"/>
    </source>
</evidence>
<keyword evidence="12" id="KW-1133">Transmembrane helix</keyword>
<evidence type="ECO:0000256" key="9">
    <source>
        <dbReference type="ARBA" id="ARBA00022703"/>
    </source>
</evidence>
<dbReference type="Proteomes" id="UP001152803">
    <property type="component" value="Unassembled WGS sequence"/>
</dbReference>
<dbReference type="GO" id="GO:0008630">
    <property type="term" value="P:intrinsic apoptotic signaling pathway in response to DNA damage"/>
    <property type="evidence" value="ECO:0007669"/>
    <property type="project" value="TreeGrafter"/>
</dbReference>
<keyword evidence="9 16" id="KW-0053">Apoptosis</keyword>
<organism evidence="19 20">
    <name type="scientific">Conger conger</name>
    <name type="common">Conger eel</name>
    <name type="synonym">Muraena conger</name>
    <dbReference type="NCBI Taxonomy" id="82655"/>
    <lineage>
        <taxon>Eukaryota</taxon>
        <taxon>Metazoa</taxon>
        <taxon>Chordata</taxon>
        <taxon>Craniata</taxon>
        <taxon>Vertebrata</taxon>
        <taxon>Euteleostomi</taxon>
        <taxon>Actinopterygii</taxon>
        <taxon>Neopterygii</taxon>
        <taxon>Teleostei</taxon>
        <taxon>Anguilliformes</taxon>
        <taxon>Congridae</taxon>
        <taxon>Conger</taxon>
    </lineage>
</organism>
<evidence type="ECO:0000256" key="8">
    <source>
        <dbReference type="ARBA" id="ARBA00022692"/>
    </source>
</evidence>
<evidence type="ECO:0000256" key="1">
    <source>
        <dbReference type="ARBA" id="ARBA00004389"/>
    </source>
</evidence>
<dbReference type="PRINTS" id="PR01862">
    <property type="entry name" value="BCL2FAMILY"/>
</dbReference>
<dbReference type="FunFam" id="1.10.437.10:FF:000006">
    <property type="entry name" value="Apoptosis regulator Bcl-2"/>
    <property type="match status" value="1"/>
</dbReference>
<dbReference type="EMBL" id="JAFJMO010000004">
    <property type="protein sequence ID" value="KAJ8279255.1"/>
    <property type="molecule type" value="Genomic_DNA"/>
</dbReference>
<dbReference type="GO" id="GO:0005789">
    <property type="term" value="C:endoplasmic reticulum membrane"/>
    <property type="evidence" value="ECO:0007669"/>
    <property type="project" value="UniProtKB-SubCell"/>
</dbReference>
<evidence type="ECO:0000256" key="15">
    <source>
        <dbReference type="ARBA" id="ARBA00023242"/>
    </source>
</evidence>
<dbReference type="GO" id="GO:0097192">
    <property type="term" value="P:extrinsic apoptotic signaling pathway in absence of ligand"/>
    <property type="evidence" value="ECO:0007669"/>
    <property type="project" value="TreeGrafter"/>
</dbReference>
<evidence type="ECO:0000256" key="17">
    <source>
        <dbReference type="SAM" id="MobiDB-lite"/>
    </source>
</evidence>
<evidence type="ECO:0000256" key="12">
    <source>
        <dbReference type="ARBA" id="ARBA00022989"/>
    </source>
</evidence>